<dbReference type="EMBL" id="JADKFW010000004">
    <property type="protein sequence ID" value="MBK9717011.1"/>
    <property type="molecule type" value="Genomic_DNA"/>
</dbReference>
<feature type="chain" id="PRO_5039051352" evidence="1">
    <location>
        <begin position="20"/>
        <end position="729"/>
    </location>
</feature>
<dbReference type="Proteomes" id="UP000808349">
    <property type="component" value="Unassembled WGS sequence"/>
</dbReference>
<name>A0A9D7XDX5_9BACT</name>
<organism evidence="3 4">
    <name type="scientific">Candidatus Defluviibacterium haderslevense</name>
    <dbReference type="NCBI Taxonomy" id="2981993"/>
    <lineage>
        <taxon>Bacteria</taxon>
        <taxon>Pseudomonadati</taxon>
        <taxon>Bacteroidota</taxon>
        <taxon>Saprospiria</taxon>
        <taxon>Saprospirales</taxon>
        <taxon>Saprospiraceae</taxon>
        <taxon>Candidatus Defluviibacterium</taxon>
    </lineage>
</organism>
<evidence type="ECO:0000259" key="2">
    <source>
        <dbReference type="Pfam" id="PF18962"/>
    </source>
</evidence>
<evidence type="ECO:0000313" key="4">
    <source>
        <dbReference type="Proteomes" id="UP000808349"/>
    </source>
</evidence>
<dbReference type="Gene3D" id="2.60.40.740">
    <property type="match status" value="2"/>
</dbReference>
<accession>A0A9D7XDX5</accession>
<sequence length="729" mass="80944">MLKYRVLVIAFLLSHYSLSAQLPNGSTAPDFTVNDINGNGFSLYSAMAGGKSACVEFFKTSCTFCWHFHNSGVLHDVQSNLGYTTAVVMLEADLNTNVECFYGPNNCNDYTFGNWVAGANYQQVNLEPGNGEQIPGEYNFAYYPTLYVISPDYRTWLIDARTYQNYYNWIIHSFSLDATSTVSNSDCGDNGKIILNVTGGYSLLKYKWSNGAKTKDISNIPGGTYSVTVTDANGYFKSFGPWVVYGPVKRTTIINQNVTNNKCFGEQNGKIAISLDYGTPPYSFNWSNFEKTNPLLNLTAGDYKVTITDANNCNIIQTYVITEPNPITATLLKKDETCDEQNGSISIQAKGGVQPYEYVLGTKRQTTDQFINLIGGTYDVSIIDKNLCEKKQSITLSATHSPTLKLNTRDRINCVKDTAHLDASNGSSKGSEFSYHWSTKNGIIIGKINSLEVQTVKGGTYYFKITNTVNHCESNDSVIVDDIRYFPNINGSGDGYLDCKHIVKTLIGNTSDTGVQYYWTKLDDPFLDTSRMIQVSEAGKYVFNVKDTFSQCISKDTVDIIEYKEVILVGHHIINNNSSTPSGSIDIEIQGGRPPYRFEWSHGATSQQVKELKAGIYFVKVIDANDCEITFGPFEVGALTSTNSIEKIEPFILIPNPASSEIEITNKTSVSGHYLVGIYSLEQKLIKEFTIHTTRKNKVDLTGIPNGIYLIRILKDGATVQIQKLIIHK</sequence>
<gene>
    <name evidence="3" type="ORF">IPO85_05780</name>
</gene>
<dbReference type="SUPFAM" id="SSF52833">
    <property type="entry name" value="Thioredoxin-like"/>
    <property type="match status" value="1"/>
</dbReference>
<dbReference type="Pfam" id="PF18962">
    <property type="entry name" value="Por_Secre_tail"/>
    <property type="match status" value="1"/>
</dbReference>
<proteinExistence type="predicted"/>
<dbReference type="NCBIfam" id="TIGR04183">
    <property type="entry name" value="Por_Secre_tail"/>
    <property type="match status" value="1"/>
</dbReference>
<evidence type="ECO:0000313" key="3">
    <source>
        <dbReference type="EMBL" id="MBK9717011.1"/>
    </source>
</evidence>
<comment type="caution">
    <text evidence="3">The sequence shown here is derived from an EMBL/GenBank/DDBJ whole genome shotgun (WGS) entry which is preliminary data.</text>
</comment>
<evidence type="ECO:0000256" key="1">
    <source>
        <dbReference type="SAM" id="SignalP"/>
    </source>
</evidence>
<protein>
    <submittedName>
        <fullName evidence="3">T9SS type A sorting domain-containing protein</fullName>
    </submittedName>
</protein>
<dbReference type="Gene3D" id="3.40.30.10">
    <property type="entry name" value="Glutaredoxin"/>
    <property type="match status" value="1"/>
</dbReference>
<feature type="domain" description="Secretion system C-terminal sorting" evidence="2">
    <location>
        <begin position="655"/>
        <end position="727"/>
    </location>
</feature>
<dbReference type="InterPro" id="IPR026444">
    <property type="entry name" value="Secre_tail"/>
</dbReference>
<reference evidence="3 4" key="1">
    <citation type="submission" date="2020-10" db="EMBL/GenBank/DDBJ databases">
        <title>Connecting structure to function with the recovery of over 1000 high-quality activated sludge metagenome-assembled genomes encoding full-length rRNA genes using long-read sequencing.</title>
        <authorList>
            <person name="Singleton C.M."/>
            <person name="Petriglieri F."/>
            <person name="Kristensen J.M."/>
            <person name="Kirkegaard R.H."/>
            <person name="Michaelsen T.Y."/>
            <person name="Andersen M.H."/>
            <person name="Karst S.M."/>
            <person name="Dueholm M.S."/>
            <person name="Nielsen P.H."/>
            <person name="Albertsen M."/>
        </authorList>
    </citation>
    <scope>NUCLEOTIDE SEQUENCE [LARGE SCALE GENOMIC DNA]</scope>
    <source>
        <strain evidence="3">Ribe_18-Q3-R11-54_BAT3C.373</strain>
    </source>
</reference>
<dbReference type="InterPro" id="IPR036249">
    <property type="entry name" value="Thioredoxin-like_sf"/>
</dbReference>
<dbReference type="AlphaFoldDB" id="A0A9D7XDX5"/>
<feature type="signal peptide" evidence="1">
    <location>
        <begin position="1"/>
        <end position="19"/>
    </location>
</feature>
<dbReference type="Pfam" id="PF13573">
    <property type="entry name" value="SprB"/>
    <property type="match status" value="3"/>
</dbReference>
<dbReference type="InterPro" id="IPR025667">
    <property type="entry name" value="SprB_repeat"/>
</dbReference>
<keyword evidence="1" id="KW-0732">Signal</keyword>